<protein>
    <submittedName>
        <fullName evidence="1">Uncharacterized protein</fullName>
    </submittedName>
</protein>
<keyword evidence="1" id="KW-0614">Plasmid</keyword>
<dbReference type="AlphaFoldDB" id="A0A0G4E5L0"/>
<evidence type="ECO:0000313" key="1">
    <source>
        <dbReference type="EMBL" id="CEK42262.1"/>
    </source>
</evidence>
<dbReference type="EMBL" id="LN713926">
    <property type="protein sequence ID" value="CEK42262.1"/>
    <property type="molecule type" value="Genomic_DNA"/>
</dbReference>
<name>A0A0G4E5L0_PSEFS</name>
<reference evidence="1" key="1">
    <citation type="submission" date="2014-12" db="EMBL/GenBank/DDBJ databases">
        <authorList>
            <person name="Hall J."/>
        </authorList>
    </citation>
    <scope>NUCLEOTIDE SEQUENCE [LARGE SCALE GENOMIC DNA]</scope>
    <source>
        <strain evidence="1">SBW25</strain>
        <plasmid evidence="1">pQBR57</plasmid>
    </source>
</reference>
<gene>
    <name evidence="1" type="ORF">PQBR57_0309</name>
</gene>
<geneLocation type="plasmid" evidence="1">
    <name>pQBR57</name>
</geneLocation>
<accession>A0A0G4E5L0</accession>
<sequence>MDIVNKWIQRTSVNLVNVETIYRYNLTGIAISNGFTGVRVWFMYETKPE</sequence>
<organism evidence="1">
    <name type="scientific">Pseudomonas fluorescens (strain SBW25)</name>
    <dbReference type="NCBI Taxonomy" id="216595"/>
    <lineage>
        <taxon>Bacteria</taxon>
        <taxon>Pseudomonadati</taxon>
        <taxon>Pseudomonadota</taxon>
        <taxon>Gammaproteobacteria</taxon>
        <taxon>Pseudomonadales</taxon>
        <taxon>Pseudomonadaceae</taxon>
        <taxon>Pseudomonas</taxon>
    </lineage>
</organism>
<reference evidence="1" key="2">
    <citation type="submission" date="2015-06" db="EMBL/GenBank/DDBJ databases">
        <title>Environmentally co-occuring mercury resistance plasmids are genetically and phenotypically diverse and confer variable context-dependent fitness effects.</title>
        <authorList>
            <person name="Hall J.P.J."/>
            <person name="Harrison E."/>
            <person name="Lilley A.K."/>
            <person name="Paterson S."/>
            <person name="Spiers A.J."/>
            <person name="Brockhurst M.A."/>
        </authorList>
    </citation>
    <scope>NUCLEOTIDE SEQUENCE [LARGE SCALE GENOMIC DNA]</scope>
    <source>
        <strain evidence="1">SBW25</strain>
        <plasmid evidence="1">pQBR57</plasmid>
    </source>
</reference>
<proteinExistence type="predicted"/>